<dbReference type="Gene3D" id="3.30.160.20">
    <property type="match status" value="1"/>
</dbReference>
<keyword evidence="2 4" id="KW-0488">Methylation</keyword>
<comment type="PTM">
    <text evidence="4">Methylated by PrmC. Methylation increases the termination efficiency of RF2.</text>
</comment>
<organism evidence="7 8">
    <name type="scientific">Candidatus Yanofskybacteria bacterium CG10_big_fil_rev_8_21_14_0_10_46_23</name>
    <dbReference type="NCBI Taxonomy" id="1975098"/>
    <lineage>
        <taxon>Bacteria</taxon>
        <taxon>Candidatus Yanofskyibacteriota</taxon>
    </lineage>
</organism>
<keyword evidence="3 4" id="KW-0648">Protein biosynthesis</keyword>
<dbReference type="InterPro" id="IPR000352">
    <property type="entry name" value="Pep_chain_release_fac_I"/>
</dbReference>
<proteinExistence type="inferred from homology"/>
<name>A0A2H0R3S4_9BACT</name>
<evidence type="ECO:0000313" key="8">
    <source>
        <dbReference type="Proteomes" id="UP000230232"/>
    </source>
</evidence>
<comment type="subcellular location">
    <subcellularLocation>
        <location evidence="4">Cytoplasm</location>
    </subcellularLocation>
</comment>
<dbReference type="EMBL" id="PCXO01000010">
    <property type="protein sequence ID" value="PIR41172.1"/>
    <property type="molecule type" value="Genomic_DNA"/>
</dbReference>
<reference evidence="7 8" key="1">
    <citation type="submission" date="2017-09" db="EMBL/GenBank/DDBJ databases">
        <title>Depth-based differentiation of microbial function through sediment-hosted aquifers and enrichment of novel symbionts in the deep terrestrial subsurface.</title>
        <authorList>
            <person name="Probst A.J."/>
            <person name="Ladd B."/>
            <person name="Jarett J.K."/>
            <person name="Geller-Mcgrath D.E."/>
            <person name="Sieber C.M."/>
            <person name="Emerson J.B."/>
            <person name="Anantharaman K."/>
            <person name="Thomas B.C."/>
            <person name="Malmstrom R."/>
            <person name="Stieglmeier M."/>
            <person name="Klingl A."/>
            <person name="Woyke T."/>
            <person name="Ryan C.M."/>
            <person name="Banfield J.F."/>
        </authorList>
    </citation>
    <scope>NUCLEOTIDE SEQUENCE [LARGE SCALE GENOMIC DNA]</scope>
    <source>
        <strain evidence="7">CG10_big_fil_rev_8_21_14_0_10_46_23</strain>
    </source>
</reference>
<dbReference type="Pfam" id="PF03462">
    <property type="entry name" value="PCRF"/>
    <property type="match status" value="1"/>
</dbReference>
<sequence length="353" mass="39780">MYLVNSKRSKACSRRFGSVFDVDQLSGQISQLEVQMARPDFWQDSEGAQRISRRLGDLQADLELWRSIEKKATQYLDLPEDSLENFRAEIEDFIAGFQQARIRLFLSGKHDLGNALVYIYAGAGGDDAQDWARMLLRMYQRYAQIKDFEVSLIEKSENDQGGIKSALLEVKAPLAYGLLKGESGVHRLVRLSPFSAKQLRHTSFALVEVMPQVSAKSVIIDPKDLKIETFRSSGPGGQNMQKTESAVRITHLPTGLTAEVQSERSQLQNKERALSVLASRLTRLLELQKAKEFSELKTSLGPGGIEWGSQIRSYVLHPYKSVKDHRTELESHDPEAVLDGQIDVFIEAELMHD</sequence>
<dbReference type="InterPro" id="IPR045853">
    <property type="entry name" value="Pep_chain_release_fac_I_sf"/>
</dbReference>
<comment type="caution">
    <text evidence="7">The sequence shown here is derived from an EMBL/GenBank/DDBJ whole genome shotgun (WGS) entry which is preliminary data.</text>
</comment>
<evidence type="ECO:0000256" key="1">
    <source>
        <dbReference type="ARBA" id="ARBA00010835"/>
    </source>
</evidence>
<dbReference type="GO" id="GO:0005737">
    <property type="term" value="C:cytoplasm"/>
    <property type="evidence" value="ECO:0007669"/>
    <property type="project" value="UniProtKB-SubCell"/>
</dbReference>
<evidence type="ECO:0000256" key="4">
    <source>
        <dbReference type="HAMAP-Rule" id="MF_00094"/>
    </source>
</evidence>
<dbReference type="PANTHER" id="PTHR43116">
    <property type="entry name" value="PEPTIDE CHAIN RELEASE FACTOR 2"/>
    <property type="match status" value="1"/>
</dbReference>
<comment type="function">
    <text evidence="4">Peptide chain release factor 2 directs the termination of translation in response to the peptide chain termination codons UGA and UAA.</text>
</comment>
<dbReference type="Pfam" id="PF00472">
    <property type="entry name" value="RF-1"/>
    <property type="match status" value="1"/>
</dbReference>
<evidence type="ECO:0000259" key="6">
    <source>
        <dbReference type="SMART" id="SM00937"/>
    </source>
</evidence>
<dbReference type="NCBIfam" id="TIGR00020">
    <property type="entry name" value="prfB"/>
    <property type="match status" value="1"/>
</dbReference>
<dbReference type="InterPro" id="IPR005139">
    <property type="entry name" value="PCRF"/>
</dbReference>
<dbReference type="SMART" id="SM00937">
    <property type="entry name" value="PCRF"/>
    <property type="match status" value="1"/>
</dbReference>
<dbReference type="PANTHER" id="PTHR43116:SF3">
    <property type="entry name" value="CLASS I PEPTIDE CHAIN RELEASE FACTOR"/>
    <property type="match status" value="1"/>
</dbReference>
<gene>
    <name evidence="4" type="primary">prfB</name>
    <name evidence="7" type="ORF">COV31_02055</name>
</gene>
<feature type="modified residue" description="N5-methylglutamine" evidence="4">
    <location>
        <position position="238"/>
    </location>
</feature>
<evidence type="ECO:0000256" key="5">
    <source>
        <dbReference type="NCBIfam" id="TIGR00020"/>
    </source>
</evidence>
<feature type="domain" description="Peptide chain release factor" evidence="6">
    <location>
        <begin position="73"/>
        <end position="182"/>
    </location>
</feature>
<dbReference type="GO" id="GO:0016149">
    <property type="term" value="F:translation release factor activity, codon specific"/>
    <property type="evidence" value="ECO:0007669"/>
    <property type="project" value="UniProtKB-UniRule"/>
</dbReference>
<evidence type="ECO:0000256" key="3">
    <source>
        <dbReference type="ARBA" id="ARBA00022917"/>
    </source>
</evidence>
<dbReference type="HAMAP" id="MF_00094">
    <property type="entry name" value="Rel_fac_2"/>
    <property type="match status" value="1"/>
</dbReference>
<protein>
    <recommendedName>
        <fullName evidence="4 5">Peptide chain release factor 2</fullName>
        <shortName evidence="4">RF-2</shortName>
    </recommendedName>
</protein>
<comment type="similarity">
    <text evidence="1 4">Belongs to the prokaryotic/mitochondrial release factor family.</text>
</comment>
<dbReference type="Gene3D" id="3.30.70.1660">
    <property type="match status" value="1"/>
</dbReference>
<dbReference type="InterPro" id="IPR004374">
    <property type="entry name" value="PrfB"/>
</dbReference>
<accession>A0A2H0R3S4</accession>
<evidence type="ECO:0000256" key="2">
    <source>
        <dbReference type="ARBA" id="ARBA00022481"/>
    </source>
</evidence>
<dbReference type="Proteomes" id="UP000230232">
    <property type="component" value="Unassembled WGS sequence"/>
</dbReference>
<dbReference type="SUPFAM" id="SSF75620">
    <property type="entry name" value="Release factor"/>
    <property type="match status" value="1"/>
</dbReference>
<dbReference type="Gene3D" id="1.20.58.410">
    <property type="entry name" value="Release factor"/>
    <property type="match status" value="1"/>
</dbReference>
<keyword evidence="4" id="KW-0963">Cytoplasm</keyword>
<dbReference type="AlphaFoldDB" id="A0A2H0R3S4"/>
<evidence type="ECO:0000313" key="7">
    <source>
        <dbReference type="EMBL" id="PIR41172.1"/>
    </source>
</evidence>